<dbReference type="RefSeq" id="WP_074204710.1">
    <property type="nucleotide sequence ID" value="NZ_FSQW01000001.1"/>
</dbReference>
<dbReference type="Pfam" id="PF00939">
    <property type="entry name" value="Na_sulph_symp"/>
    <property type="match status" value="1"/>
</dbReference>
<accession>A0A1N6DE09</accession>
<feature type="transmembrane region" description="Helical" evidence="5">
    <location>
        <begin position="292"/>
        <end position="310"/>
    </location>
</feature>
<dbReference type="STRING" id="1123272.SAMN02745824_1848"/>
<dbReference type="PANTHER" id="PTHR10283">
    <property type="entry name" value="SOLUTE CARRIER FAMILY 13 MEMBER"/>
    <property type="match status" value="1"/>
</dbReference>
<keyword evidence="7" id="KW-1185">Reference proteome</keyword>
<feature type="transmembrane region" description="Helical" evidence="5">
    <location>
        <begin position="78"/>
        <end position="96"/>
    </location>
</feature>
<feature type="transmembrane region" description="Helical" evidence="5">
    <location>
        <begin position="208"/>
        <end position="233"/>
    </location>
</feature>
<gene>
    <name evidence="6" type="ORF">SAMN02745824_1848</name>
</gene>
<dbReference type="GO" id="GO:0008514">
    <property type="term" value="F:organic anion transmembrane transporter activity"/>
    <property type="evidence" value="ECO:0007669"/>
    <property type="project" value="UniProtKB-ARBA"/>
</dbReference>
<evidence type="ECO:0000313" key="6">
    <source>
        <dbReference type="EMBL" id="SIN69021.1"/>
    </source>
</evidence>
<feature type="transmembrane region" description="Helical" evidence="5">
    <location>
        <begin position="6"/>
        <end position="23"/>
    </location>
</feature>
<feature type="transmembrane region" description="Helical" evidence="5">
    <location>
        <begin position="446"/>
        <end position="467"/>
    </location>
</feature>
<dbReference type="NCBIfam" id="TIGR00785">
    <property type="entry name" value="dass"/>
    <property type="match status" value="1"/>
</dbReference>
<evidence type="ECO:0000256" key="1">
    <source>
        <dbReference type="ARBA" id="ARBA00004141"/>
    </source>
</evidence>
<keyword evidence="4 5" id="KW-0472">Membrane</keyword>
<protein>
    <submittedName>
        <fullName evidence="6">Solute carrier family 13 (Sodium-dependent dicarboxylate transporter), member 2/3/5</fullName>
    </submittedName>
</protein>
<feature type="transmembrane region" description="Helical" evidence="5">
    <location>
        <begin position="141"/>
        <end position="157"/>
    </location>
</feature>
<evidence type="ECO:0000256" key="2">
    <source>
        <dbReference type="ARBA" id="ARBA00022692"/>
    </source>
</evidence>
<keyword evidence="2 5" id="KW-0812">Transmembrane</keyword>
<dbReference type="PANTHER" id="PTHR10283:SF82">
    <property type="entry name" value="SOLUTE CARRIER FAMILY 13 MEMBER 2"/>
    <property type="match status" value="1"/>
</dbReference>
<evidence type="ECO:0000313" key="7">
    <source>
        <dbReference type="Proteomes" id="UP000185192"/>
    </source>
</evidence>
<sequence>MNAQRAGLIAGLTVFVAMLLIPAPESMGTQAWHVAALTLLMATWWMTQAVPLTATALLPFLALPVMDVMTAKEAAGQYYSPILFLILGGAFLALAIERVGLHRRLALAIIGMAGKSAWGILLAFMIATAILSMLISNTSSSLIMIPIALAVLAAGGVRERETDGFAGALIMGVAFAASIGGLGTLVGSPTNAIAAGLINKTLSMDIDFVRWLMFGMPIVIIGIPVCAAILVMVQKVGRHSFDGKDAQAAIGSPGPWSIAEKRLVPVVALVVLGWLSLPLIKSVLPDGAATDGTIAIIGGLLLFILPDGTGRPLLNWDEADRAPWGVIMMFGGGLALAAGIIESGLADWLGQALSPLQTVPVIVIAIALVALVILVTEFASNVATASGIMPVVASLILATGVDPVLLAMPAAMAASWGFMLPSGTGPNAIAWSTNHIALPRMLKSGFLLDLAGIPIIIGGIWMVSFVIS</sequence>
<name>A0A1N6DE09_9SPHN</name>
<comment type="subcellular location">
    <subcellularLocation>
        <location evidence="1">Membrane</location>
        <topology evidence="1">Multi-pass membrane protein</topology>
    </subcellularLocation>
</comment>
<dbReference type="InterPro" id="IPR001898">
    <property type="entry name" value="SLC13A/DASS"/>
</dbReference>
<dbReference type="GO" id="GO:1905039">
    <property type="term" value="P:carboxylic acid transmembrane transport"/>
    <property type="evidence" value="ECO:0007669"/>
    <property type="project" value="UniProtKB-ARBA"/>
</dbReference>
<dbReference type="Proteomes" id="UP000185192">
    <property type="component" value="Unassembled WGS sequence"/>
</dbReference>
<dbReference type="AlphaFoldDB" id="A0A1N6DE09"/>
<feature type="transmembrane region" description="Helical" evidence="5">
    <location>
        <begin position="361"/>
        <end position="379"/>
    </location>
</feature>
<evidence type="ECO:0000256" key="3">
    <source>
        <dbReference type="ARBA" id="ARBA00022989"/>
    </source>
</evidence>
<feature type="transmembrane region" description="Helical" evidence="5">
    <location>
        <begin position="35"/>
        <end position="58"/>
    </location>
</feature>
<keyword evidence="3 5" id="KW-1133">Transmembrane helix</keyword>
<dbReference type="GO" id="GO:0005886">
    <property type="term" value="C:plasma membrane"/>
    <property type="evidence" value="ECO:0007669"/>
    <property type="project" value="TreeGrafter"/>
</dbReference>
<feature type="transmembrane region" description="Helical" evidence="5">
    <location>
        <begin position="322"/>
        <end position="341"/>
    </location>
</feature>
<reference evidence="7" key="1">
    <citation type="submission" date="2016-11" db="EMBL/GenBank/DDBJ databases">
        <authorList>
            <person name="Varghese N."/>
            <person name="Submissions S."/>
        </authorList>
    </citation>
    <scope>NUCLEOTIDE SEQUENCE [LARGE SCALE GENOMIC DNA]</scope>
    <source>
        <strain evidence="7">DSM 22363</strain>
    </source>
</reference>
<feature type="transmembrane region" description="Helical" evidence="5">
    <location>
        <begin position="164"/>
        <end position="188"/>
    </location>
</feature>
<evidence type="ECO:0000256" key="4">
    <source>
        <dbReference type="ARBA" id="ARBA00023136"/>
    </source>
</evidence>
<dbReference type="EMBL" id="FSQW01000001">
    <property type="protein sequence ID" value="SIN69021.1"/>
    <property type="molecule type" value="Genomic_DNA"/>
</dbReference>
<evidence type="ECO:0000256" key="5">
    <source>
        <dbReference type="SAM" id="Phobius"/>
    </source>
</evidence>
<organism evidence="6 7">
    <name type="scientific">Parasphingorhabdus marina DSM 22363</name>
    <dbReference type="NCBI Taxonomy" id="1123272"/>
    <lineage>
        <taxon>Bacteria</taxon>
        <taxon>Pseudomonadati</taxon>
        <taxon>Pseudomonadota</taxon>
        <taxon>Alphaproteobacteria</taxon>
        <taxon>Sphingomonadales</taxon>
        <taxon>Sphingomonadaceae</taxon>
        <taxon>Parasphingorhabdus</taxon>
    </lineage>
</organism>
<dbReference type="OrthoDB" id="9766267at2"/>
<proteinExistence type="predicted"/>
<feature type="transmembrane region" description="Helical" evidence="5">
    <location>
        <begin position="391"/>
        <end position="418"/>
    </location>
</feature>